<reference evidence="4 5" key="1">
    <citation type="journal article" date="2020" name="Genomics">
        <title>Complete, high-quality genomes from long-read metagenomic sequencing of two wolf lichen thalli reveals enigmatic genome architecture.</title>
        <authorList>
            <person name="McKenzie S.K."/>
            <person name="Walston R.F."/>
            <person name="Allen J.L."/>
        </authorList>
    </citation>
    <scope>NUCLEOTIDE SEQUENCE [LARGE SCALE GENOMIC DNA]</scope>
    <source>
        <strain evidence="4">WasteWater1</strain>
    </source>
</reference>
<evidence type="ECO:0000256" key="1">
    <source>
        <dbReference type="ARBA" id="ARBA00006484"/>
    </source>
</evidence>
<protein>
    <submittedName>
        <fullName evidence="4">Uncharacterized protein</fullName>
    </submittedName>
</protein>
<gene>
    <name evidence="4" type="ORF">HO133_002439</name>
</gene>
<dbReference type="EMBL" id="JACCJB010000014">
    <property type="protein sequence ID" value="KAF6221583.1"/>
    <property type="molecule type" value="Genomic_DNA"/>
</dbReference>
<dbReference type="Gene3D" id="3.40.50.720">
    <property type="entry name" value="NAD(P)-binding Rossmann-like Domain"/>
    <property type="match status" value="1"/>
</dbReference>
<dbReference type="CDD" id="cd05325">
    <property type="entry name" value="carb_red_sniffer_like_SDR_c"/>
    <property type="match status" value="1"/>
</dbReference>
<keyword evidence="3" id="KW-0560">Oxidoreductase</keyword>
<keyword evidence="5" id="KW-1185">Reference proteome</keyword>
<dbReference type="GO" id="GO:0016491">
    <property type="term" value="F:oxidoreductase activity"/>
    <property type="evidence" value="ECO:0007669"/>
    <property type="project" value="UniProtKB-KW"/>
</dbReference>
<evidence type="ECO:0000313" key="4">
    <source>
        <dbReference type="EMBL" id="KAF6221583.1"/>
    </source>
</evidence>
<dbReference type="GeneID" id="59330852"/>
<dbReference type="InterPro" id="IPR051468">
    <property type="entry name" value="Fungal_SecMetab_SDRs"/>
</dbReference>
<dbReference type="PANTHER" id="PTHR43544">
    <property type="entry name" value="SHORT-CHAIN DEHYDROGENASE/REDUCTASE"/>
    <property type="match status" value="1"/>
</dbReference>
<organism evidence="4 5">
    <name type="scientific">Letharia lupina</name>
    <dbReference type="NCBI Taxonomy" id="560253"/>
    <lineage>
        <taxon>Eukaryota</taxon>
        <taxon>Fungi</taxon>
        <taxon>Dikarya</taxon>
        <taxon>Ascomycota</taxon>
        <taxon>Pezizomycotina</taxon>
        <taxon>Lecanoromycetes</taxon>
        <taxon>OSLEUM clade</taxon>
        <taxon>Lecanoromycetidae</taxon>
        <taxon>Lecanorales</taxon>
        <taxon>Lecanorineae</taxon>
        <taxon>Parmeliaceae</taxon>
        <taxon>Letharia</taxon>
    </lineage>
</organism>
<comment type="similarity">
    <text evidence="1">Belongs to the short-chain dehydrogenases/reductases (SDR) family.</text>
</comment>
<keyword evidence="2" id="KW-0521">NADP</keyword>
<dbReference type="GO" id="GO:0005737">
    <property type="term" value="C:cytoplasm"/>
    <property type="evidence" value="ECO:0007669"/>
    <property type="project" value="TreeGrafter"/>
</dbReference>
<name>A0A8H6FBA6_9LECA</name>
<dbReference type="SUPFAM" id="SSF51735">
    <property type="entry name" value="NAD(P)-binding Rossmann-fold domains"/>
    <property type="match status" value="1"/>
</dbReference>
<dbReference type="Proteomes" id="UP000593566">
    <property type="component" value="Unassembled WGS sequence"/>
</dbReference>
<dbReference type="RefSeq" id="XP_037151018.1">
    <property type="nucleotide sequence ID" value="XM_037293365.1"/>
</dbReference>
<accession>A0A8H6FBA6</accession>
<evidence type="ECO:0000313" key="5">
    <source>
        <dbReference type="Proteomes" id="UP000593566"/>
    </source>
</evidence>
<dbReference type="InterPro" id="IPR002347">
    <property type="entry name" value="SDR_fam"/>
</dbReference>
<dbReference type="Pfam" id="PF00106">
    <property type="entry name" value="adh_short"/>
    <property type="match status" value="1"/>
</dbReference>
<evidence type="ECO:0000256" key="3">
    <source>
        <dbReference type="ARBA" id="ARBA00023002"/>
    </source>
</evidence>
<evidence type="ECO:0000256" key="2">
    <source>
        <dbReference type="ARBA" id="ARBA00022857"/>
    </source>
</evidence>
<sequence length="261" mass="27570">MPSPTVYLITGANRGDQLLQPSRIGQGLLATYLARSNTTVIAGVRDPTHPTVKTLTTLPKGSSSTLIIVKIDSASETDAAAAIKTLESEHHITSFDTVIANAGICKPQGFGPVAGLKIDDVKEHVDVNAIGPLVLFQATLPLLQKAAHGPGKFITVSSPIGSIGGMEQRPFPMAAYGASKAMVNYLTRKIHFEHEDLIAFAVDPGFVQTDLGNKGAAFFGMKEATTPTKDSVEGLVKAIDGATREKTSGHFPDFEGGEFAW</sequence>
<dbReference type="InterPro" id="IPR036291">
    <property type="entry name" value="NAD(P)-bd_dom_sf"/>
</dbReference>
<dbReference type="AlphaFoldDB" id="A0A8H6FBA6"/>
<proteinExistence type="inferred from homology"/>
<dbReference type="PRINTS" id="PR00081">
    <property type="entry name" value="GDHRDH"/>
</dbReference>
<comment type="caution">
    <text evidence="4">The sequence shown here is derived from an EMBL/GenBank/DDBJ whole genome shotgun (WGS) entry which is preliminary data.</text>
</comment>
<dbReference type="PANTHER" id="PTHR43544:SF7">
    <property type="entry name" value="NADB-LER2"/>
    <property type="match status" value="1"/>
</dbReference>